<dbReference type="InterPro" id="IPR001807">
    <property type="entry name" value="ClC"/>
</dbReference>
<feature type="transmembrane region" description="Helical" evidence="10">
    <location>
        <begin position="84"/>
        <end position="104"/>
    </location>
</feature>
<keyword evidence="8" id="KW-0868">Chloride</keyword>
<evidence type="ECO:0000256" key="9">
    <source>
        <dbReference type="ARBA" id="ARBA00023303"/>
    </source>
</evidence>
<proteinExistence type="predicted"/>
<dbReference type="Gene3D" id="3.10.580.10">
    <property type="entry name" value="CBS-domain"/>
    <property type="match status" value="1"/>
</dbReference>
<evidence type="ECO:0000256" key="6">
    <source>
        <dbReference type="ARBA" id="ARBA00023136"/>
    </source>
</evidence>
<dbReference type="CDD" id="cd00400">
    <property type="entry name" value="Voltage_gated_ClC"/>
    <property type="match status" value="1"/>
</dbReference>
<dbReference type="RefSeq" id="WP_152217023.1">
    <property type="nucleotide sequence ID" value="NZ_WESC01000013.1"/>
</dbReference>
<organism evidence="11 12">
    <name type="scientific">Parvibaculum sedimenti</name>
    <dbReference type="NCBI Taxonomy" id="2608632"/>
    <lineage>
        <taxon>Bacteria</taxon>
        <taxon>Pseudomonadati</taxon>
        <taxon>Pseudomonadota</taxon>
        <taxon>Alphaproteobacteria</taxon>
        <taxon>Hyphomicrobiales</taxon>
        <taxon>Parvibaculaceae</taxon>
        <taxon>Parvibaculum</taxon>
    </lineage>
</organism>
<dbReference type="SUPFAM" id="SSF54631">
    <property type="entry name" value="CBS-domain pair"/>
    <property type="match status" value="1"/>
</dbReference>
<dbReference type="InterPro" id="IPR050368">
    <property type="entry name" value="ClC-type_chloride_channel"/>
</dbReference>
<keyword evidence="3 10" id="KW-0812">Transmembrane</keyword>
<evidence type="ECO:0000256" key="8">
    <source>
        <dbReference type="ARBA" id="ARBA00023214"/>
    </source>
</evidence>
<keyword evidence="9" id="KW-0407">Ion channel</keyword>
<dbReference type="PANTHER" id="PTHR43427">
    <property type="entry name" value="CHLORIDE CHANNEL PROTEIN CLC-E"/>
    <property type="match status" value="1"/>
</dbReference>
<feature type="transmembrane region" description="Helical" evidence="10">
    <location>
        <begin position="252"/>
        <end position="273"/>
    </location>
</feature>
<keyword evidence="5" id="KW-0406">Ion transport</keyword>
<evidence type="ECO:0000256" key="2">
    <source>
        <dbReference type="ARBA" id="ARBA00022448"/>
    </source>
</evidence>
<reference evidence="11 12" key="1">
    <citation type="submission" date="2019-09" db="EMBL/GenBank/DDBJ databases">
        <title>Parvibaculum sedimenti sp. nov., isolated from sediment.</title>
        <authorList>
            <person name="Wang Y."/>
        </authorList>
    </citation>
    <scope>NUCLEOTIDE SEQUENCE [LARGE SCALE GENOMIC DNA]</scope>
    <source>
        <strain evidence="11 12">HXT-9</strain>
    </source>
</reference>
<gene>
    <name evidence="11" type="ORF">F2P47_14115</name>
</gene>
<evidence type="ECO:0000313" key="12">
    <source>
        <dbReference type="Proteomes" id="UP000468901"/>
    </source>
</evidence>
<sequence>MSAIATRAAQITHRLWRMALYRYAAFRRDLRSHEGWLILLCAPLGAAVGVGVFAVRETVYTLHDINFRLAAGSYLSAQTHIDTLRLALVPAGLGLGFGLLAYFIRKRRSADITDPVEANALFGGRMSMPDSIRLTVATMISNAAGASVGMEAGYTQMGAALFSWIGQYFRLRRDDARIFVTAGAGAAIASAFNAPLAGAFYGFELVLGNYAPRALAPVAIAALAGTLVVRILGGEEPLFAVTIGFHFTPIYYVLFAIIGVGAAGFAILTMRAVTWAEWLLRWAPIWARPAVGGAILTALALFSPQVLGSGHGAIQYQLEHERSFVAIAALLLGKLVASAISLGAGFRGGMFSSSLFLGVLFGGACIAAMSLIAPELANQDIAFMLVGMGAAGAAIIGAPVTMVLLVLEGTGNFPITMGVLVAVVTASTIVRLTFGYSFSTWRFHLRGVPIKSAEDVGWIADLTVGRLMRADPRTVPINTPLMTLRQKVPLGAAAHVFAVDDQGRYRGMVEMATAHDPDLTVAAPGLVAGDLVEGRGYYLLRNENLRVAMKRFETSELEALPVLDSIEDRRVVGYLTEAYALRRYAVELERQRGSGAAEIFPLAPTKNV</sequence>
<evidence type="ECO:0000256" key="1">
    <source>
        <dbReference type="ARBA" id="ARBA00004141"/>
    </source>
</evidence>
<name>A0A6N6VEJ4_9HYPH</name>
<comment type="caution">
    <text evidence="11">The sequence shown here is derived from an EMBL/GenBank/DDBJ whole genome shotgun (WGS) entry which is preliminary data.</text>
</comment>
<accession>A0A6N6VEJ4</accession>
<dbReference type="AlphaFoldDB" id="A0A6N6VEJ4"/>
<evidence type="ECO:0000256" key="3">
    <source>
        <dbReference type="ARBA" id="ARBA00022692"/>
    </source>
</evidence>
<feature type="transmembrane region" description="Helical" evidence="10">
    <location>
        <begin position="324"/>
        <end position="344"/>
    </location>
</feature>
<dbReference type="GO" id="GO:0005254">
    <property type="term" value="F:chloride channel activity"/>
    <property type="evidence" value="ECO:0007669"/>
    <property type="project" value="UniProtKB-KW"/>
</dbReference>
<dbReference type="PANTHER" id="PTHR43427:SF6">
    <property type="entry name" value="CHLORIDE CHANNEL PROTEIN CLC-E"/>
    <property type="match status" value="1"/>
</dbReference>
<dbReference type="Pfam" id="PF00654">
    <property type="entry name" value="Voltage_CLC"/>
    <property type="match status" value="1"/>
</dbReference>
<dbReference type="Gene3D" id="1.10.3080.10">
    <property type="entry name" value="Clc chloride channel"/>
    <property type="match status" value="1"/>
</dbReference>
<keyword evidence="6 10" id="KW-0472">Membrane</keyword>
<protein>
    <submittedName>
        <fullName evidence="11">Chloride channel protein</fullName>
    </submittedName>
</protein>
<keyword evidence="7" id="KW-0869">Chloride channel</keyword>
<evidence type="ECO:0000313" key="11">
    <source>
        <dbReference type="EMBL" id="KAB7739140.1"/>
    </source>
</evidence>
<feature type="transmembrane region" description="Helical" evidence="10">
    <location>
        <begin position="36"/>
        <end position="55"/>
    </location>
</feature>
<dbReference type="PRINTS" id="PR00762">
    <property type="entry name" value="CLCHANNEL"/>
</dbReference>
<comment type="subcellular location">
    <subcellularLocation>
        <location evidence="1">Membrane</location>
        <topology evidence="1">Multi-pass membrane protein</topology>
    </subcellularLocation>
</comment>
<feature type="transmembrane region" description="Helical" evidence="10">
    <location>
        <begin position="350"/>
        <end position="373"/>
    </location>
</feature>
<keyword evidence="12" id="KW-1185">Reference proteome</keyword>
<feature type="transmembrane region" description="Helical" evidence="10">
    <location>
        <begin position="178"/>
        <end position="202"/>
    </location>
</feature>
<feature type="transmembrane region" description="Helical" evidence="10">
    <location>
        <begin position="413"/>
        <end position="434"/>
    </location>
</feature>
<feature type="transmembrane region" description="Helical" evidence="10">
    <location>
        <begin position="385"/>
        <end position="407"/>
    </location>
</feature>
<dbReference type="EMBL" id="WESC01000013">
    <property type="protein sequence ID" value="KAB7739140.1"/>
    <property type="molecule type" value="Genomic_DNA"/>
</dbReference>
<dbReference type="SUPFAM" id="SSF81340">
    <property type="entry name" value="Clc chloride channel"/>
    <property type="match status" value="1"/>
</dbReference>
<keyword evidence="2" id="KW-0813">Transport</keyword>
<evidence type="ECO:0000256" key="7">
    <source>
        <dbReference type="ARBA" id="ARBA00023173"/>
    </source>
</evidence>
<dbReference type="InterPro" id="IPR014743">
    <property type="entry name" value="Cl-channel_core"/>
</dbReference>
<dbReference type="InterPro" id="IPR046342">
    <property type="entry name" value="CBS_dom_sf"/>
</dbReference>
<keyword evidence="4 10" id="KW-1133">Transmembrane helix</keyword>
<feature type="transmembrane region" description="Helical" evidence="10">
    <location>
        <begin position="285"/>
        <end position="303"/>
    </location>
</feature>
<evidence type="ECO:0000256" key="5">
    <source>
        <dbReference type="ARBA" id="ARBA00023065"/>
    </source>
</evidence>
<feature type="transmembrane region" description="Helical" evidence="10">
    <location>
        <begin position="214"/>
        <end position="232"/>
    </location>
</feature>
<dbReference type="GO" id="GO:0034707">
    <property type="term" value="C:chloride channel complex"/>
    <property type="evidence" value="ECO:0007669"/>
    <property type="project" value="UniProtKB-KW"/>
</dbReference>
<evidence type="ECO:0000256" key="10">
    <source>
        <dbReference type="SAM" id="Phobius"/>
    </source>
</evidence>
<evidence type="ECO:0000256" key="4">
    <source>
        <dbReference type="ARBA" id="ARBA00022989"/>
    </source>
</evidence>
<dbReference type="Proteomes" id="UP000468901">
    <property type="component" value="Unassembled WGS sequence"/>
</dbReference>